<comment type="caution">
    <text evidence="1">The sequence shown here is derived from an EMBL/GenBank/DDBJ whole genome shotgun (WGS) entry which is preliminary data.</text>
</comment>
<evidence type="ECO:0000313" key="1">
    <source>
        <dbReference type="EMBL" id="EDM81920.1"/>
    </source>
</evidence>
<dbReference type="OrthoDB" id="5513504at2"/>
<name>A6FX96_9BACT</name>
<reference evidence="1 2" key="1">
    <citation type="submission" date="2007-06" db="EMBL/GenBank/DDBJ databases">
        <authorList>
            <person name="Shimkets L."/>
            <person name="Ferriera S."/>
            <person name="Johnson J."/>
            <person name="Kravitz S."/>
            <person name="Beeson K."/>
            <person name="Sutton G."/>
            <person name="Rogers Y.-H."/>
            <person name="Friedman R."/>
            <person name="Frazier M."/>
            <person name="Venter J.C."/>
        </authorList>
    </citation>
    <scope>NUCLEOTIDE SEQUENCE [LARGE SCALE GENOMIC DNA]</scope>
    <source>
        <strain evidence="1 2">SIR-1</strain>
    </source>
</reference>
<organism evidence="1 2">
    <name type="scientific">Plesiocystis pacifica SIR-1</name>
    <dbReference type="NCBI Taxonomy" id="391625"/>
    <lineage>
        <taxon>Bacteria</taxon>
        <taxon>Pseudomonadati</taxon>
        <taxon>Myxococcota</taxon>
        <taxon>Polyangia</taxon>
        <taxon>Nannocystales</taxon>
        <taxon>Nannocystaceae</taxon>
        <taxon>Plesiocystis</taxon>
    </lineage>
</organism>
<gene>
    <name evidence="1" type="ORF">PPSIR1_05618</name>
</gene>
<accession>A6FX96</accession>
<dbReference type="EMBL" id="ABCS01000001">
    <property type="protein sequence ID" value="EDM81920.1"/>
    <property type="molecule type" value="Genomic_DNA"/>
</dbReference>
<dbReference type="Proteomes" id="UP000005801">
    <property type="component" value="Unassembled WGS sequence"/>
</dbReference>
<dbReference type="AlphaFoldDB" id="A6FX96"/>
<keyword evidence="2" id="KW-1185">Reference proteome</keyword>
<proteinExistence type="predicted"/>
<sequence>MAIAATTPVLWHTREFIGDVLLESNDEHFPLMLARTVGPARPSEVLRVIREFDDASARARAEGRTLVTILDASQGVVPDQLNRDILMDWLISKRDVAASRSPRIFVVAPDTLVRGFIASLRWTAGRNVCVDTVPTIEAAIERACAALEHAREAIPEVLAQARAQSPR</sequence>
<dbReference type="RefSeq" id="WP_006969095.1">
    <property type="nucleotide sequence ID" value="NZ_ABCS01000001.1"/>
</dbReference>
<evidence type="ECO:0000313" key="2">
    <source>
        <dbReference type="Proteomes" id="UP000005801"/>
    </source>
</evidence>
<protein>
    <submittedName>
        <fullName evidence="1">Uncharacterized protein</fullName>
    </submittedName>
</protein>